<dbReference type="InterPro" id="IPR029000">
    <property type="entry name" value="Cyclophilin-like_dom_sf"/>
</dbReference>
<accession>A0A8J9X399</accession>
<sequence length="391" mass="43879">MSAAIRNEANSKPRDRRLRSNLLMKLVIMSGVGALGGFWLFYSVWETQCSDLLNQAQIRHSAVIAELQELHTKQTSALQNCVEGDATKEKALAERLKTQSTLVIKHHDLLQQYDEAKSRIARLEVELEGVTQTNQSLNEQLERLQNEVAESARSTQGAEKQIVLLRTQLEATRSVIKQSCAFNETIDMSSQRHKEEVLQIYAAIQRQSFAQLFQRFGEGPYEVEFLLSTESTTETVAHETFRVELLRSKDMPHTVLTFLSLVELRLYDGTTIAGTDGTVISGGIPKQAQTRAQSYLMRMYVEHGFGFSPLVIEETSPTMPCMAHTFGFAERGPGFIIPLESMSKNESPSCPGRISSGRDVLERLARDRESQLTIIEAKLVSRDIGSHDTEL</sequence>
<dbReference type="AlphaFoldDB" id="A0A8J9X399"/>
<dbReference type="Proteomes" id="UP000836788">
    <property type="component" value="Chromosome 14"/>
</dbReference>
<dbReference type="EMBL" id="OU594955">
    <property type="protein sequence ID" value="CAG9280905.1"/>
    <property type="molecule type" value="Genomic_DNA"/>
</dbReference>
<feature type="transmembrane region" description="Helical" evidence="2">
    <location>
        <begin position="22"/>
        <end position="45"/>
    </location>
</feature>
<proteinExistence type="predicted"/>
<keyword evidence="2" id="KW-0812">Transmembrane</keyword>
<keyword evidence="1" id="KW-0175">Coiled coil</keyword>
<evidence type="ECO:0000313" key="3">
    <source>
        <dbReference type="EMBL" id="CAG9280905.1"/>
    </source>
</evidence>
<dbReference type="Gene3D" id="2.40.100.10">
    <property type="entry name" value="Cyclophilin-like"/>
    <property type="match status" value="1"/>
</dbReference>
<evidence type="ECO:0000256" key="1">
    <source>
        <dbReference type="SAM" id="Coils"/>
    </source>
</evidence>
<dbReference type="SUPFAM" id="SSF50891">
    <property type="entry name" value="Cyclophilin-like"/>
    <property type="match status" value="1"/>
</dbReference>
<organism evidence="3">
    <name type="scientific">Phaeodactylum tricornutum</name>
    <name type="common">Diatom</name>
    <dbReference type="NCBI Taxonomy" id="2850"/>
    <lineage>
        <taxon>Eukaryota</taxon>
        <taxon>Sar</taxon>
        <taxon>Stramenopiles</taxon>
        <taxon>Ochrophyta</taxon>
        <taxon>Bacillariophyta</taxon>
        <taxon>Bacillariophyceae</taxon>
        <taxon>Bacillariophycidae</taxon>
        <taxon>Naviculales</taxon>
        <taxon>Phaeodactylaceae</taxon>
        <taxon>Phaeodactylum</taxon>
    </lineage>
</organism>
<feature type="coiled-coil region" evidence="1">
    <location>
        <begin position="106"/>
        <end position="161"/>
    </location>
</feature>
<protein>
    <submittedName>
        <fullName evidence="3">Uncharacterized protein</fullName>
    </submittedName>
</protein>
<keyword evidence="2" id="KW-0472">Membrane</keyword>
<gene>
    <name evidence="3" type="ORF">PTTT1_LOCUS14782</name>
</gene>
<reference evidence="3" key="1">
    <citation type="submission" date="2022-02" db="EMBL/GenBank/DDBJ databases">
        <authorList>
            <person name="Giguere J D."/>
        </authorList>
    </citation>
    <scope>NUCLEOTIDE SEQUENCE</scope>
    <source>
        <strain evidence="3">CCAP 1055/1</strain>
    </source>
</reference>
<keyword evidence="2" id="KW-1133">Transmembrane helix</keyword>
<evidence type="ECO:0000256" key="2">
    <source>
        <dbReference type="SAM" id="Phobius"/>
    </source>
</evidence>
<name>A0A8J9X399_PHATR</name>